<protein>
    <submittedName>
        <fullName evidence="3">ROK family transcriptional regulator</fullName>
    </submittedName>
</protein>
<name>A0ABN2YEG6_9ACTN</name>
<dbReference type="PANTHER" id="PTHR18964:SF149">
    <property type="entry name" value="BIFUNCTIONAL UDP-N-ACETYLGLUCOSAMINE 2-EPIMERASE_N-ACETYLMANNOSAMINE KINASE"/>
    <property type="match status" value="1"/>
</dbReference>
<dbReference type="Gene3D" id="3.30.420.40">
    <property type="match status" value="4"/>
</dbReference>
<gene>
    <name evidence="3" type="ORF">GCM10009727_14780</name>
</gene>
<organism evidence="3 4">
    <name type="scientific">Actinomadura napierensis</name>
    <dbReference type="NCBI Taxonomy" id="267854"/>
    <lineage>
        <taxon>Bacteria</taxon>
        <taxon>Bacillati</taxon>
        <taxon>Actinomycetota</taxon>
        <taxon>Actinomycetes</taxon>
        <taxon>Streptosporangiales</taxon>
        <taxon>Thermomonosporaceae</taxon>
        <taxon>Actinomadura</taxon>
    </lineage>
</organism>
<keyword evidence="4" id="KW-1185">Reference proteome</keyword>
<dbReference type="Gene3D" id="1.10.10.10">
    <property type="entry name" value="Winged helix-like DNA-binding domain superfamily/Winged helix DNA-binding domain"/>
    <property type="match status" value="1"/>
</dbReference>
<dbReference type="Pfam" id="PF00480">
    <property type="entry name" value="ROK"/>
    <property type="match status" value="2"/>
</dbReference>
<dbReference type="Pfam" id="PF09339">
    <property type="entry name" value="HTH_IclR"/>
    <property type="match status" value="1"/>
</dbReference>
<dbReference type="SUPFAM" id="SSF46785">
    <property type="entry name" value="Winged helix' DNA-binding domain"/>
    <property type="match status" value="1"/>
</dbReference>
<evidence type="ECO:0000313" key="3">
    <source>
        <dbReference type="EMBL" id="GAA2125975.1"/>
    </source>
</evidence>
<dbReference type="InterPro" id="IPR036388">
    <property type="entry name" value="WH-like_DNA-bd_sf"/>
</dbReference>
<dbReference type="InterPro" id="IPR036390">
    <property type="entry name" value="WH_DNA-bd_sf"/>
</dbReference>
<dbReference type="InterPro" id="IPR005471">
    <property type="entry name" value="Tscrpt_reg_IclR_N"/>
</dbReference>
<dbReference type="InterPro" id="IPR043129">
    <property type="entry name" value="ATPase_NBD"/>
</dbReference>
<dbReference type="PANTHER" id="PTHR18964">
    <property type="entry name" value="ROK (REPRESSOR, ORF, KINASE) FAMILY"/>
    <property type="match status" value="1"/>
</dbReference>
<sequence>MVTDGAASGADVSKLRELNSLSVVKAMRGQPPATVTELAARTGLSRPGTDVVVRGLVSDGWVKVVEPDGSSVGRPARRYRFNAGAGHVLGVDVGGHKILVLLADLEGKVLHSHRLPVEPEADPVARLGAVDTAITQCLAGAGMRPDQVWAVTVGVTGPVDATGRTTLFTPLPGWSSVSPAEHLSARFSCPVLVENDCKLGAVAERWQGTAQDADDIVYVLAGMRTGAGLILDGTLRRGYGGAAGEIGALKAVRWLAAPSHLENCPGIPSDVHPNDRAAWVFEHARTGDRDARTALRKYVKDLAVGAAALVLALDPQVVVLGGGYSRSADLIIDPLARELGRLCLRVPEIRASTLGADSVALGALRVALDHIDAQLFTDGMPAPLVLSS</sequence>
<dbReference type="SUPFAM" id="SSF53067">
    <property type="entry name" value="Actin-like ATPase domain"/>
    <property type="match status" value="1"/>
</dbReference>
<dbReference type="InterPro" id="IPR000600">
    <property type="entry name" value="ROK"/>
</dbReference>
<evidence type="ECO:0000313" key="4">
    <source>
        <dbReference type="Proteomes" id="UP001501020"/>
    </source>
</evidence>
<feature type="domain" description="HTH iclR-type" evidence="2">
    <location>
        <begin position="20"/>
        <end position="63"/>
    </location>
</feature>
<dbReference type="Proteomes" id="UP001501020">
    <property type="component" value="Unassembled WGS sequence"/>
</dbReference>
<dbReference type="EMBL" id="BAAAMR010000008">
    <property type="protein sequence ID" value="GAA2125975.1"/>
    <property type="molecule type" value="Genomic_DNA"/>
</dbReference>
<comment type="similarity">
    <text evidence="1">Belongs to the ROK (NagC/XylR) family.</text>
</comment>
<evidence type="ECO:0000256" key="1">
    <source>
        <dbReference type="ARBA" id="ARBA00006479"/>
    </source>
</evidence>
<comment type="caution">
    <text evidence="3">The sequence shown here is derived from an EMBL/GenBank/DDBJ whole genome shotgun (WGS) entry which is preliminary data.</text>
</comment>
<accession>A0ABN2YEG6</accession>
<reference evidence="3 4" key="1">
    <citation type="journal article" date="2019" name="Int. J. Syst. Evol. Microbiol.">
        <title>The Global Catalogue of Microorganisms (GCM) 10K type strain sequencing project: providing services to taxonomists for standard genome sequencing and annotation.</title>
        <authorList>
            <consortium name="The Broad Institute Genomics Platform"/>
            <consortium name="The Broad Institute Genome Sequencing Center for Infectious Disease"/>
            <person name="Wu L."/>
            <person name="Ma J."/>
        </authorList>
    </citation>
    <scope>NUCLEOTIDE SEQUENCE [LARGE SCALE GENOMIC DNA]</scope>
    <source>
        <strain evidence="3 4">JCM 13850</strain>
    </source>
</reference>
<evidence type="ECO:0000259" key="2">
    <source>
        <dbReference type="Pfam" id="PF09339"/>
    </source>
</evidence>
<proteinExistence type="inferred from homology"/>